<dbReference type="PANTHER" id="PTHR38106:SF1">
    <property type="entry name" value="RNA CHAPERONE PROQ"/>
    <property type="match status" value="1"/>
</dbReference>
<keyword evidence="1 4" id="KW-0963">Cytoplasm</keyword>
<dbReference type="STRING" id="1195246.AGRI_03554"/>
<comment type="caution">
    <text evidence="7">The sequence shown here is derived from an EMBL/GenBank/DDBJ whole genome shotgun (WGS) entry which is preliminary data.</text>
</comment>
<keyword evidence="8" id="KW-1185">Reference proteome</keyword>
<protein>
    <recommendedName>
        <fullName evidence="4">RNA chaperone ProQ</fullName>
    </recommendedName>
</protein>
<dbReference type="InterPro" id="IPR035236">
    <property type="entry name" value="ProQ_C"/>
</dbReference>
<dbReference type="NCBIfam" id="NF003434">
    <property type="entry name" value="PRK04950.1"/>
    <property type="match status" value="1"/>
</dbReference>
<evidence type="ECO:0000256" key="2">
    <source>
        <dbReference type="ARBA" id="ARBA00022884"/>
    </source>
</evidence>
<gene>
    <name evidence="4" type="primary">proQ</name>
    <name evidence="7" type="ORF">AGRI_03554</name>
</gene>
<keyword evidence="2 4" id="KW-0694">RNA-binding</keyword>
<accession>I9P4M3</accession>
<dbReference type="eggNOG" id="COG3109">
    <property type="taxonomic scope" value="Bacteria"/>
</dbReference>
<dbReference type="RefSeq" id="WP_008983642.1">
    <property type="nucleotide sequence ID" value="NZ_AKKU01000009.1"/>
</dbReference>
<evidence type="ECO:0000256" key="4">
    <source>
        <dbReference type="HAMAP-Rule" id="MF_00749"/>
    </source>
</evidence>
<feature type="compositionally biased region" description="Basic and acidic residues" evidence="5">
    <location>
        <begin position="123"/>
        <end position="138"/>
    </location>
</feature>
<dbReference type="Pfam" id="PF04352">
    <property type="entry name" value="ProQ"/>
    <property type="match status" value="1"/>
</dbReference>
<comment type="similarity">
    <text evidence="4">Belongs to the ProQ family.</text>
</comment>
<dbReference type="InterPro" id="IPR036442">
    <property type="entry name" value="ProQ/FinO_sf"/>
</dbReference>
<comment type="function">
    <text evidence="4">RNA chaperone with significant RNA binding, RNA strand exchange and RNA duplexing activities.</text>
</comment>
<dbReference type="GO" id="GO:0010608">
    <property type="term" value="P:post-transcriptional regulation of gene expression"/>
    <property type="evidence" value="ECO:0007669"/>
    <property type="project" value="InterPro"/>
</dbReference>
<dbReference type="GO" id="GO:0033592">
    <property type="term" value="F:RNA strand annealing activity"/>
    <property type="evidence" value="ECO:0007669"/>
    <property type="project" value="UniProtKB-UniRule"/>
</dbReference>
<dbReference type="Gene3D" id="1.10.1710.10">
    <property type="entry name" value="ProQ/FinO domain"/>
    <property type="match status" value="1"/>
</dbReference>
<dbReference type="EMBL" id="AKKU01000009">
    <property type="protein sequence ID" value="EIW89937.1"/>
    <property type="molecule type" value="Genomic_DNA"/>
</dbReference>
<dbReference type="PATRIC" id="fig|1195246.3.peg.693"/>
<organism evidence="7 8">
    <name type="scientific">Alishewanella agri BL06</name>
    <dbReference type="NCBI Taxonomy" id="1195246"/>
    <lineage>
        <taxon>Bacteria</taxon>
        <taxon>Pseudomonadati</taxon>
        <taxon>Pseudomonadota</taxon>
        <taxon>Gammaproteobacteria</taxon>
        <taxon>Alteromonadales</taxon>
        <taxon>Alteromonadaceae</taxon>
        <taxon>Alishewanella</taxon>
    </lineage>
</organism>
<reference evidence="7 8" key="1">
    <citation type="journal article" date="2012" name="J. Bacteriol.">
        <title>Genome Sequence of Pectin-Degrading Alishewanella agri, Isolated from Landfill Soil.</title>
        <authorList>
            <person name="Kim J."/>
            <person name="Jung J."/>
            <person name="Sung J.S."/>
            <person name="Chun J."/>
            <person name="Park W."/>
        </authorList>
    </citation>
    <scope>NUCLEOTIDE SEQUENCE [LARGE SCALE GENOMIC DNA]</scope>
    <source>
        <strain evidence="7 8">BL06</strain>
    </source>
</reference>
<dbReference type="SUPFAM" id="SSF48657">
    <property type="entry name" value="FinO-like"/>
    <property type="match status" value="1"/>
</dbReference>
<dbReference type="PANTHER" id="PTHR38106">
    <property type="entry name" value="RNA CHAPERONE PROQ"/>
    <property type="match status" value="1"/>
</dbReference>
<feature type="region of interest" description="Disordered" evidence="5">
    <location>
        <begin position="123"/>
        <end position="183"/>
    </location>
</feature>
<proteinExistence type="inferred from homology"/>
<evidence type="ECO:0000313" key="8">
    <source>
        <dbReference type="Proteomes" id="UP000035062"/>
    </source>
</evidence>
<evidence type="ECO:0000256" key="3">
    <source>
        <dbReference type="ARBA" id="ARBA00023186"/>
    </source>
</evidence>
<evidence type="ECO:0000313" key="7">
    <source>
        <dbReference type="EMBL" id="EIW89937.1"/>
    </source>
</evidence>
<dbReference type="InterPro" id="IPR016103">
    <property type="entry name" value="ProQ/FinO"/>
</dbReference>
<evidence type="ECO:0000259" key="6">
    <source>
        <dbReference type="SMART" id="SM00945"/>
    </source>
</evidence>
<dbReference type="InterPro" id="IPR023529">
    <property type="entry name" value="ProQ"/>
</dbReference>
<dbReference type="HAMAP" id="MF_00749">
    <property type="entry name" value="ProQ"/>
    <property type="match status" value="1"/>
</dbReference>
<feature type="compositionally biased region" description="Low complexity" evidence="5">
    <location>
        <begin position="169"/>
        <end position="183"/>
    </location>
</feature>
<dbReference type="SMART" id="SM00945">
    <property type="entry name" value="ProQ"/>
    <property type="match status" value="1"/>
</dbReference>
<dbReference type="Proteomes" id="UP000035062">
    <property type="component" value="Unassembled WGS sequence"/>
</dbReference>
<name>I9P4M3_9ALTE</name>
<dbReference type="Pfam" id="PF17516">
    <property type="entry name" value="ProQ_C"/>
    <property type="match status" value="1"/>
</dbReference>
<keyword evidence="3 4" id="KW-0143">Chaperone</keyword>
<evidence type="ECO:0000256" key="5">
    <source>
        <dbReference type="SAM" id="MobiDB-lite"/>
    </source>
</evidence>
<dbReference type="AlphaFoldDB" id="I9P4M3"/>
<dbReference type="GO" id="GO:0034057">
    <property type="term" value="F:RNA strand-exchange activity"/>
    <property type="evidence" value="ECO:0007669"/>
    <property type="project" value="UniProtKB-UniRule"/>
</dbReference>
<evidence type="ECO:0000256" key="1">
    <source>
        <dbReference type="ARBA" id="ARBA00022490"/>
    </source>
</evidence>
<feature type="domain" description="ProQ/FinO" evidence="6">
    <location>
        <begin position="23"/>
        <end position="137"/>
    </location>
</feature>
<sequence>MTIATPVTADTPVNSELATPVAEKPANVKEVLSFLTANFPLCFISEGPVKPLKVGIFQDLAARLGEDAAVSKTQLRQALRVYTSSWRYLEATKEGASRVDLDGQPAELIDAQQAEHAAKLLAESKQKAAEKRKIRQQEQKALAAKTVQAERSPGAAKPVRSEQKRPNKNPKAASKSVKAPVKAVQSPVVKPAAAAVELAALAPQHTVVGAKVLVKLGSSPMPATVTEVNLPDVTVQLNSGMVIKTRQDSLFQA</sequence>
<comment type="subcellular location">
    <subcellularLocation>
        <location evidence="4">Cytoplasm</location>
    </subcellularLocation>
</comment>
<dbReference type="GO" id="GO:0005829">
    <property type="term" value="C:cytosol"/>
    <property type="evidence" value="ECO:0007669"/>
    <property type="project" value="TreeGrafter"/>
</dbReference>